<keyword evidence="4" id="KW-1185">Reference proteome</keyword>
<dbReference type="Proteomes" id="UP001230051">
    <property type="component" value="Unassembled WGS sequence"/>
</dbReference>
<feature type="region of interest" description="Disordered" evidence="1">
    <location>
        <begin position="310"/>
        <end position="336"/>
    </location>
</feature>
<comment type="caution">
    <text evidence="3">The sequence shown here is derived from an EMBL/GenBank/DDBJ whole genome shotgun (WGS) entry which is preliminary data.</text>
</comment>
<dbReference type="Pfam" id="PF14977">
    <property type="entry name" value="FAM194"/>
    <property type="match status" value="1"/>
</dbReference>
<name>A0AAD8G4C0_ACIOX</name>
<evidence type="ECO:0000313" key="4">
    <source>
        <dbReference type="Proteomes" id="UP001230051"/>
    </source>
</evidence>
<dbReference type="PANTHER" id="PTHR23093:SF18">
    <property type="entry name" value="GLUTAMATE RICH 6"/>
    <property type="match status" value="1"/>
</dbReference>
<reference evidence="3" key="1">
    <citation type="submission" date="2022-02" db="EMBL/GenBank/DDBJ databases">
        <title>Atlantic sturgeon de novo genome assembly.</title>
        <authorList>
            <person name="Stock M."/>
            <person name="Klopp C."/>
            <person name="Guiguen Y."/>
            <person name="Cabau C."/>
            <person name="Parinello H."/>
            <person name="Santidrian Yebra-Pimentel E."/>
            <person name="Kuhl H."/>
            <person name="Dirks R.P."/>
            <person name="Guessner J."/>
            <person name="Wuertz S."/>
            <person name="Du K."/>
            <person name="Schartl M."/>
        </authorList>
    </citation>
    <scope>NUCLEOTIDE SEQUENCE</scope>
    <source>
        <strain evidence="3">STURGEONOMICS-FGT-2020</strain>
        <tissue evidence="3">Whole blood</tissue>
    </source>
</reference>
<evidence type="ECO:0000313" key="3">
    <source>
        <dbReference type="EMBL" id="KAK1162542.1"/>
    </source>
</evidence>
<dbReference type="AlphaFoldDB" id="A0AAD8G4C0"/>
<evidence type="ECO:0000256" key="1">
    <source>
        <dbReference type="SAM" id="MobiDB-lite"/>
    </source>
</evidence>
<proteinExistence type="predicted"/>
<feature type="domain" description="FAM194 C-terminal" evidence="2">
    <location>
        <begin position="357"/>
        <end position="558"/>
    </location>
</feature>
<dbReference type="InterPro" id="IPR029281">
    <property type="entry name" value="FAM194_C"/>
</dbReference>
<organism evidence="3 4">
    <name type="scientific">Acipenser oxyrinchus oxyrinchus</name>
    <dbReference type="NCBI Taxonomy" id="40147"/>
    <lineage>
        <taxon>Eukaryota</taxon>
        <taxon>Metazoa</taxon>
        <taxon>Chordata</taxon>
        <taxon>Craniata</taxon>
        <taxon>Vertebrata</taxon>
        <taxon>Euteleostomi</taxon>
        <taxon>Actinopterygii</taxon>
        <taxon>Chondrostei</taxon>
        <taxon>Acipenseriformes</taxon>
        <taxon>Acipenseridae</taxon>
        <taxon>Acipenser</taxon>
    </lineage>
</organism>
<protein>
    <submittedName>
        <fullName evidence="3">Glutamate-rich protein 6-like isoform X1</fullName>
    </submittedName>
</protein>
<dbReference type="EMBL" id="JAGXEW010000016">
    <property type="protein sequence ID" value="KAK1162542.1"/>
    <property type="molecule type" value="Genomic_DNA"/>
</dbReference>
<gene>
    <name evidence="3" type="primary">ERICH6</name>
    <name evidence="3" type="ORF">AOXY_G17423</name>
</gene>
<dbReference type="PANTHER" id="PTHR23093">
    <property type="entry name" value="SIMILAR TO CHROMOSOME 3 OPEN READING FRAME 20"/>
    <property type="match status" value="1"/>
</dbReference>
<feature type="region of interest" description="Disordered" evidence="1">
    <location>
        <begin position="1"/>
        <end position="38"/>
    </location>
</feature>
<feature type="compositionally biased region" description="Acidic residues" evidence="1">
    <location>
        <begin position="325"/>
        <end position="336"/>
    </location>
</feature>
<sequence length="599" mass="67636">MEDKEDSILKSQPGHLETGFKSNVSQEEGERPKAKGFPRIFRVFTREEPYPCLADSQQSAGNQSNTEQSCPANEGCFGVSVISQTEESWLSEHVQDDNKELTQSASEEIHFEDSLSTELDSITTYLDQELKEISIFTDIQCNDDLLKLLQAPLLSKIGPPIILAYKQESRDKATDPRDVVPQVQSAENSSLYAECEFCGQKQKPFPTRDQIKRGRVNELFCCPKYQLLYDFLMKEQDSILGKKGEEKISIDPHPPHGNQEQRDRAKERAAQRLREREMAKYYQITDTNPSDTPGYSKQFKTISYQLSSSAPKEGSWTVTPKAAIEDEPESEDDVNDEDSYMPAGDFFGTHSKGKKIQFTEKYYANGNKFFTVFPDGTGQVLYPSGNLAVLIIENEQREFTCIVQEDRATTPAIQAVFDSSGKGTCYHPNGMVWLNMNRLGGLHSDENGNKVKQWKWTENPSSTSCTPFKPVFLSLSHNVGVRILEQERIFISFLAMGKQAKFNVGAKIQIKDTSNQPSIKSQLGRNDLLLLASRIKIQTTFHKLYASLSFPSSKHLDKAKPPLYLISLSKKLASLCEKIKLEKKERMFIKASIESCLDV</sequence>
<accession>A0AAD8G4C0</accession>
<feature type="region of interest" description="Disordered" evidence="1">
    <location>
        <begin position="245"/>
        <end position="268"/>
    </location>
</feature>
<evidence type="ECO:0000259" key="2">
    <source>
        <dbReference type="Pfam" id="PF14977"/>
    </source>
</evidence>